<gene>
    <name evidence="1" type="ORF">NS365_05445</name>
</gene>
<dbReference type="EMBL" id="LDQA01000014">
    <property type="protein sequence ID" value="KTR06879.1"/>
    <property type="molecule type" value="Genomic_DNA"/>
</dbReference>
<protein>
    <submittedName>
        <fullName evidence="1">Uncharacterized protein</fullName>
    </submittedName>
</protein>
<keyword evidence="2" id="KW-1185">Reference proteome</keyword>
<name>A0A175RVL4_9HYPH</name>
<sequence length="160" mass="18259">MSKMPRNTDYTLEEDAILGTFLGSDMSSKDIAEMFDIPIITVILRRAQMGYQRTTVAWSTEMDTSLREMVEAGRSLPFIRKALGVSRRDVYRRLVHLDMRDREARVARPDSMVAIIAELSRRATPTWAADEVQCIAIQAAGMALRMLRDDPRVEIRIRPS</sequence>
<evidence type="ECO:0000313" key="2">
    <source>
        <dbReference type="Proteomes" id="UP000078529"/>
    </source>
</evidence>
<comment type="caution">
    <text evidence="1">The sequence shown here is derived from an EMBL/GenBank/DDBJ whole genome shotgun (WGS) entry which is preliminary data.</text>
</comment>
<organism evidence="1 2">
    <name type="scientific">Aureimonas ureilytica</name>
    <dbReference type="NCBI Taxonomy" id="401562"/>
    <lineage>
        <taxon>Bacteria</taxon>
        <taxon>Pseudomonadati</taxon>
        <taxon>Pseudomonadota</taxon>
        <taxon>Alphaproteobacteria</taxon>
        <taxon>Hyphomicrobiales</taxon>
        <taxon>Aurantimonadaceae</taxon>
        <taxon>Aureimonas</taxon>
    </lineage>
</organism>
<evidence type="ECO:0000313" key="1">
    <source>
        <dbReference type="EMBL" id="KTR06879.1"/>
    </source>
</evidence>
<reference evidence="1 2" key="1">
    <citation type="journal article" date="2016" name="Front. Microbiol.">
        <title>Genomic Resource of Rice Seed Associated Bacteria.</title>
        <authorList>
            <person name="Midha S."/>
            <person name="Bansal K."/>
            <person name="Sharma S."/>
            <person name="Kumar N."/>
            <person name="Patil P.P."/>
            <person name="Chaudhry V."/>
            <person name="Patil P.B."/>
        </authorList>
    </citation>
    <scope>NUCLEOTIDE SEQUENCE [LARGE SCALE GENOMIC DNA]</scope>
    <source>
        <strain evidence="1 2">NS365</strain>
    </source>
</reference>
<dbReference type="AlphaFoldDB" id="A0A175RVL4"/>
<dbReference type="RefSeq" id="WP_058599272.1">
    <property type="nucleotide sequence ID" value="NZ_LDQA01000014.1"/>
</dbReference>
<dbReference type="Proteomes" id="UP000078529">
    <property type="component" value="Unassembled WGS sequence"/>
</dbReference>
<dbReference type="PATRIC" id="fig|401562.4.peg.720"/>
<accession>A0A175RVL4</accession>
<proteinExistence type="predicted"/>